<dbReference type="InterPro" id="IPR020845">
    <property type="entry name" value="AMP-binding_CS"/>
</dbReference>
<feature type="domain" description="AMP-binding enzyme C-terminal" evidence="2">
    <location>
        <begin position="419"/>
        <end position="497"/>
    </location>
</feature>
<dbReference type="InterPro" id="IPR025110">
    <property type="entry name" value="AMP-bd_C"/>
</dbReference>
<dbReference type="Pfam" id="PF13193">
    <property type="entry name" value="AMP-binding_C"/>
    <property type="match status" value="1"/>
</dbReference>
<dbReference type="CDD" id="cd05929">
    <property type="entry name" value="BACL_like"/>
    <property type="match status" value="1"/>
</dbReference>
<evidence type="ECO:0000313" key="3">
    <source>
        <dbReference type="EMBL" id="PTM53430.1"/>
    </source>
</evidence>
<evidence type="ECO:0000259" key="1">
    <source>
        <dbReference type="Pfam" id="PF00501"/>
    </source>
</evidence>
<dbReference type="Pfam" id="PF00501">
    <property type="entry name" value="AMP-binding"/>
    <property type="match status" value="1"/>
</dbReference>
<dbReference type="GO" id="GO:0016405">
    <property type="term" value="F:CoA-ligase activity"/>
    <property type="evidence" value="ECO:0007669"/>
    <property type="project" value="TreeGrafter"/>
</dbReference>
<dbReference type="PANTHER" id="PTHR24096">
    <property type="entry name" value="LONG-CHAIN-FATTY-ACID--COA LIGASE"/>
    <property type="match status" value="1"/>
</dbReference>
<gene>
    <name evidence="3" type="ORF">C8P69_10683</name>
</gene>
<evidence type="ECO:0000313" key="4">
    <source>
        <dbReference type="Proteomes" id="UP000241808"/>
    </source>
</evidence>
<dbReference type="InterPro" id="IPR042099">
    <property type="entry name" value="ANL_N_sf"/>
</dbReference>
<dbReference type="EMBL" id="PZZL01000006">
    <property type="protein sequence ID" value="PTM53430.1"/>
    <property type="molecule type" value="Genomic_DNA"/>
</dbReference>
<dbReference type="OrthoDB" id="9803968at2"/>
<dbReference type="SUPFAM" id="SSF56801">
    <property type="entry name" value="Acetyl-CoA synthetase-like"/>
    <property type="match status" value="1"/>
</dbReference>
<protein>
    <submittedName>
        <fullName evidence="3">Long-chain acyl-CoA synthetase</fullName>
    </submittedName>
</protein>
<dbReference type="InterPro" id="IPR045851">
    <property type="entry name" value="AMP-bd_C_sf"/>
</dbReference>
<feature type="domain" description="AMP-dependent synthetase/ligase" evidence="1">
    <location>
        <begin position="5"/>
        <end position="362"/>
    </location>
</feature>
<sequence length="516" mass="57320">MYPGHHAKAHPDRAAFIMAGSGETVSYRQFEERANRLAHLLRAHGLKRLDHYAIFMENNARYLEACAAGERAGLYYTCINSYLLADELAYILNNSESKLLITSRAKREVAFQALKQCPNVTLCLVVDGDPADAAHPDFATAVARYPATPIADEALGTPMLYSSGTTGRPKGILRPLPENPPSEPLPLYVFLDKLWRYREDMIYLSPAPLYHSAPQAAVSLTIRRGGTVVVMEHFDPEAYLALIEKHRVTHSQLVPTMFSRMLKLPLEVRGRYDLSSLEIAVHAAAPCPPQVKEDMIGWWGPIIHEYYGATEAMGFTACDSAEWMSHRGTVGRVLMGDLHILDAEMQPAPKGEPGEIWFKTANPFVYFNDPERTAASRSPDGTMSTVGDVGYVDDEGFLYLTDRSTFMIISGGVNIYPQECENLLITHPKVADAAVFGVPNEDLGEEVKAVVQPMPGVEPGPALAEELIAFCRAHLSAQKCPRSIDFMDQLPRLPTGKLYKKGLRDRYWGDRKVRIV</sequence>
<accession>A0A2T4Z126</accession>
<proteinExistence type="predicted"/>
<reference evidence="3 4" key="1">
    <citation type="submission" date="2018-04" db="EMBL/GenBank/DDBJ databases">
        <title>Genomic Encyclopedia of Archaeal and Bacterial Type Strains, Phase II (KMG-II): from individual species to whole genera.</title>
        <authorList>
            <person name="Goeker M."/>
        </authorList>
    </citation>
    <scope>NUCLEOTIDE SEQUENCE [LARGE SCALE GENOMIC DNA]</scope>
    <source>
        <strain evidence="3 4">DSM 25521</strain>
    </source>
</reference>
<name>A0A2T4Z126_9HYPH</name>
<dbReference type="RefSeq" id="WP_108178214.1">
    <property type="nucleotide sequence ID" value="NZ_PZZL01000006.1"/>
</dbReference>
<dbReference type="Gene3D" id="3.30.300.30">
    <property type="match status" value="1"/>
</dbReference>
<dbReference type="PROSITE" id="PS00455">
    <property type="entry name" value="AMP_BINDING"/>
    <property type="match status" value="1"/>
</dbReference>
<dbReference type="AlphaFoldDB" id="A0A2T4Z126"/>
<comment type="caution">
    <text evidence="3">The sequence shown here is derived from an EMBL/GenBank/DDBJ whole genome shotgun (WGS) entry which is preliminary data.</text>
</comment>
<organism evidence="3 4">
    <name type="scientific">Phreatobacter oligotrophus</name>
    <dbReference type="NCBI Taxonomy" id="1122261"/>
    <lineage>
        <taxon>Bacteria</taxon>
        <taxon>Pseudomonadati</taxon>
        <taxon>Pseudomonadota</taxon>
        <taxon>Alphaproteobacteria</taxon>
        <taxon>Hyphomicrobiales</taxon>
        <taxon>Phreatobacteraceae</taxon>
        <taxon>Phreatobacter</taxon>
    </lineage>
</organism>
<dbReference type="PANTHER" id="PTHR24096:SF323">
    <property type="entry name" value="BLR3536 PROTEIN"/>
    <property type="match status" value="1"/>
</dbReference>
<keyword evidence="4" id="KW-1185">Reference proteome</keyword>
<dbReference type="Proteomes" id="UP000241808">
    <property type="component" value="Unassembled WGS sequence"/>
</dbReference>
<dbReference type="Gene3D" id="3.40.50.12780">
    <property type="entry name" value="N-terminal domain of ligase-like"/>
    <property type="match status" value="1"/>
</dbReference>
<evidence type="ECO:0000259" key="2">
    <source>
        <dbReference type="Pfam" id="PF13193"/>
    </source>
</evidence>
<dbReference type="InterPro" id="IPR000873">
    <property type="entry name" value="AMP-dep_synth/lig_dom"/>
</dbReference>